<organism evidence="1 2">
    <name type="scientific">Clostridium taeniosporum</name>
    <dbReference type="NCBI Taxonomy" id="394958"/>
    <lineage>
        <taxon>Bacteria</taxon>
        <taxon>Bacillati</taxon>
        <taxon>Bacillota</taxon>
        <taxon>Clostridia</taxon>
        <taxon>Eubacteriales</taxon>
        <taxon>Clostridiaceae</taxon>
        <taxon>Clostridium</taxon>
    </lineage>
</organism>
<proteinExistence type="predicted"/>
<keyword evidence="2" id="KW-1185">Reference proteome</keyword>
<dbReference type="OrthoDB" id="1927984at2"/>
<reference evidence="2" key="1">
    <citation type="submission" date="2016-09" db="EMBL/GenBank/DDBJ databases">
        <title>Genomics of Clostridium taeniosporum, an organism which forms endospores with ribbon-like appendages.</title>
        <authorList>
            <person name="Walker J.R."/>
        </authorList>
    </citation>
    <scope>NUCLEOTIDE SEQUENCE [LARGE SCALE GENOMIC DNA]</scope>
    <source>
        <strain evidence="2">1/k</strain>
    </source>
</reference>
<dbReference type="AlphaFoldDB" id="A0A1D7XKE1"/>
<dbReference type="EMBL" id="CP017253">
    <property type="protein sequence ID" value="AOR23811.1"/>
    <property type="molecule type" value="Genomic_DNA"/>
</dbReference>
<accession>A0A1D7XKE1</accession>
<gene>
    <name evidence="1" type="ORF">BGI42_08760</name>
</gene>
<dbReference type="Proteomes" id="UP000094652">
    <property type="component" value="Chromosome"/>
</dbReference>
<evidence type="ECO:0000313" key="2">
    <source>
        <dbReference type="Proteomes" id="UP000094652"/>
    </source>
</evidence>
<dbReference type="RefSeq" id="WP_069679958.1">
    <property type="nucleotide sequence ID" value="NZ_CP017253.2"/>
</dbReference>
<evidence type="ECO:0000313" key="1">
    <source>
        <dbReference type="EMBL" id="AOR23811.1"/>
    </source>
</evidence>
<dbReference type="KEGG" id="ctae:BGI42_08760"/>
<name>A0A1D7XKE1_9CLOT</name>
<protein>
    <submittedName>
        <fullName evidence="1">Uncharacterized protein</fullName>
    </submittedName>
</protein>
<sequence length="88" mass="10450">MNYGTLKKYKVNFVASATKNISHNKKLENSLDLSEILTHLWSGISKLFNRTSGKNYNSNNYYYYDYNNKYTVEDPTEIRLISSRRTFY</sequence>